<dbReference type="SUPFAM" id="SSF47413">
    <property type="entry name" value="lambda repressor-like DNA-binding domains"/>
    <property type="match status" value="1"/>
</dbReference>
<proteinExistence type="predicted"/>
<name>A0A562T3H3_CHIJA</name>
<comment type="caution">
    <text evidence="2">The sequence shown here is derived from an EMBL/GenBank/DDBJ whole genome shotgun (WGS) entry which is preliminary data.</text>
</comment>
<evidence type="ECO:0000313" key="2">
    <source>
        <dbReference type="EMBL" id="TWI87943.1"/>
    </source>
</evidence>
<evidence type="ECO:0000313" key="3">
    <source>
        <dbReference type="Proteomes" id="UP000316778"/>
    </source>
</evidence>
<dbReference type="InterPro" id="IPR001387">
    <property type="entry name" value="Cro/C1-type_HTH"/>
</dbReference>
<evidence type="ECO:0000259" key="1">
    <source>
        <dbReference type="PROSITE" id="PS50943"/>
    </source>
</evidence>
<gene>
    <name evidence="2" type="ORF">LX66_2017</name>
</gene>
<dbReference type="GO" id="GO:0003677">
    <property type="term" value="F:DNA binding"/>
    <property type="evidence" value="ECO:0007669"/>
    <property type="project" value="InterPro"/>
</dbReference>
<sequence length="70" mass="7950">MANQLRYNRIKATLALKGKTQNELAAHLKMSIYTVSKWCTNKTQPAIPDLYEIAKFLDVNVCELLEPNPS</sequence>
<dbReference type="OrthoDB" id="7865033at2"/>
<dbReference type="InterPro" id="IPR010982">
    <property type="entry name" value="Lambda_DNA-bd_dom_sf"/>
</dbReference>
<dbReference type="PROSITE" id="PS50943">
    <property type="entry name" value="HTH_CROC1"/>
    <property type="match status" value="1"/>
</dbReference>
<dbReference type="Pfam" id="PF01381">
    <property type="entry name" value="HTH_3"/>
    <property type="match status" value="1"/>
</dbReference>
<reference evidence="2 3" key="1">
    <citation type="journal article" date="2013" name="Stand. Genomic Sci.">
        <title>Genomic Encyclopedia of Type Strains, Phase I: The one thousand microbial genomes (KMG-I) project.</title>
        <authorList>
            <person name="Kyrpides N.C."/>
            <person name="Woyke T."/>
            <person name="Eisen J.A."/>
            <person name="Garrity G."/>
            <person name="Lilburn T.G."/>
            <person name="Beck B.J."/>
            <person name="Whitman W.B."/>
            <person name="Hugenholtz P."/>
            <person name="Klenk H.P."/>
        </authorList>
    </citation>
    <scope>NUCLEOTIDE SEQUENCE [LARGE SCALE GENOMIC DNA]</scope>
    <source>
        <strain evidence="2 3">DSM 13484</strain>
    </source>
</reference>
<keyword evidence="3" id="KW-1185">Reference proteome</keyword>
<protein>
    <submittedName>
        <fullName evidence="2">Helix-turn-helix protein</fullName>
    </submittedName>
</protein>
<dbReference type="Proteomes" id="UP000316778">
    <property type="component" value="Unassembled WGS sequence"/>
</dbReference>
<dbReference type="AlphaFoldDB" id="A0A562T3H3"/>
<dbReference type="Gene3D" id="1.10.260.40">
    <property type="entry name" value="lambda repressor-like DNA-binding domains"/>
    <property type="match status" value="1"/>
</dbReference>
<feature type="domain" description="HTH cro/C1-type" evidence="1">
    <location>
        <begin position="10"/>
        <end position="64"/>
    </location>
</feature>
<dbReference type="SMART" id="SM00530">
    <property type="entry name" value="HTH_XRE"/>
    <property type="match status" value="1"/>
</dbReference>
<dbReference type="CDD" id="cd00093">
    <property type="entry name" value="HTH_XRE"/>
    <property type="match status" value="1"/>
</dbReference>
<dbReference type="EMBL" id="VLLG01000003">
    <property type="protein sequence ID" value="TWI87943.1"/>
    <property type="molecule type" value="Genomic_DNA"/>
</dbReference>
<organism evidence="2 3">
    <name type="scientific">Chitinophaga japonensis</name>
    <name type="common">Flexibacter japonensis</name>
    <dbReference type="NCBI Taxonomy" id="104662"/>
    <lineage>
        <taxon>Bacteria</taxon>
        <taxon>Pseudomonadati</taxon>
        <taxon>Bacteroidota</taxon>
        <taxon>Chitinophagia</taxon>
        <taxon>Chitinophagales</taxon>
        <taxon>Chitinophagaceae</taxon>
        <taxon>Chitinophaga</taxon>
    </lineage>
</organism>
<dbReference type="RefSeq" id="WP_145712573.1">
    <property type="nucleotide sequence ID" value="NZ_BAAAFY010000001.1"/>
</dbReference>
<accession>A0A562T3H3</accession>